<dbReference type="Proteomes" id="UP000186922">
    <property type="component" value="Unassembled WGS sequence"/>
</dbReference>
<reference evidence="2 3" key="1">
    <citation type="journal article" date="2016" name="Nat. Commun.">
        <title>Extremotolerant tardigrade genome and improved radiotolerance of human cultured cells by tardigrade-unique protein.</title>
        <authorList>
            <person name="Hashimoto T."/>
            <person name="Horikawa D.D."/>
            <person name="Saito Y."/>
            <person name="Kuwahara H."/>
            <person name="Kozuka-Hata H."/>
            <person name="Shin-I T."/>
            <person name="Minakuchi Y."/>
            <person name="Ohishi K."/>
            <person name="Motoyama A."/>
            <person name="Aizu T."/>
            <person name="Enomoto A."/>
            <person name="Kondo K."/>
            <person name="Tanaka S."/>
            <person name="Hara Y."/>
            <person name="Koshikawa S."/>
            <person name="Sagara H."/>
            <person name="Miura T."/>
            <person name="Yokobori S."/>
            <person name="Miyagawa K."/>
            <person name="Suzuki Y."/>
            <person name="Kubo T."/>
            <person name="Oyama M."/>
            <person name="Kohara Y."/>
            <person name="Fujiyama A."/>
            <person name="Arakawa K."/>
            <person name="Katayama T."/>
            <person name="Toyoda A."/>
            <person name="Kunieda T."/>
        </authorList>
    </citation>
    <scope>NUCLEOTIDE SEQUENCE [LARGE SCALE GENOMIC DNA]</scope>
    <source>
        <strain evidence="2 3">YOKOZUNA-1</strain>
    </source>
</reference>
<accession>A0A1D1UMN2</accession>
<evidence type="ECO:0000256" key="1">
    <source>
        <dbReference type="SAM" id="MobiDB-lite"/>
    </source>
</evidence>
<gene>
    <name evidence="2" type="primary">RvY_03072</name>
    <name evidence="2" type="synonym">RvY_03072.1</name>
    <name evidence="2" type="ORF">RvY_03072-1</name>
</gene>
<dbReference type="EMBL" id="BDGG01000001">
    <property type="protein sequence ID" value="GAU90691.1"/>
    <property type="molecule type" value="Genomic_DNA"/>
</dbReference>
<dbReference type="AlphaFoldDB" id="A0A1D1UMN2"/>
<keyword evidence="3" id="KW-1185">Reference proteome</keyword>
<feature type="region of interest" description="Disordered" evidence="1">
    <location>
        <begin position="61"/>
        <end position="109"/>
    </location>
</feature>
<name>A0A1D1UMN2_RAMVA</name>
<evidence type="ECO:0000313" key="3">
    <source>
        <dbReference type="Proteomes" id="UP000186922"/>
    </source>
</evidence>
<feature type="compositionally biased region" description="Basic and acidic residues" evidence="1">
    <location>
        <begin position="82"/>
        <end position="97"/>
    </location>
</feature>
<organism evidence="2 3">
    <name type="scientific">Ramazzottius varieornatus</name>
    <name type="common">Water bear</name>
    <name type="synonym">Tardigrade</name>
    <dbReference type="NCBI Taxonomy" id="947166"/>
    <lineage>
        <taxon>Eukaryota</taxon>
        <taxon>Metazoa</taxon>
        <taxon>Ecdysozoa</taxon>
        <taxon>Tardigrada</taxon>
        <taxon>Eutardigrada</taxon>
        <taxon>Parachela</taxon>
        <taxon>Hypsibioidea</taxon>
        <taxon>Ramazzottiidae</taxon>
        <taxon>Ramazzottius</taxon>
    </lineage>
</organism>
<feature type="compositionally biased region" description="Basic residues" evidence="1">
    <location>
        <begin position="98"/>
        <end position="109"/>
    </location>
</feature>
<proteinExistence type="predicted"/>
<evidence type="ECO:0000313" key="2">
    <source>
        <dbReference type="EMBL" id="GAU90691.1"/>
    </source>
</evidence>
<protein>
    <submittedName>
        <fullName evidence="2">Uncharacterized protein</fullName>
    </submittedName>
</protein>
<sequence>MSTHDAHDVDMMLWYLTDHQRRQLRKLRSPPKINVCVPGRQWLPVATSGFCGSCEYQNFQRPRKHQRGTGETADLSLRKPKRDQVEVGRAESVDGKGKGGHRRLRLNMG</sequence>
<comment type="caution">
    <text evidence="2">The sequence shown here is derived from an EMBL/GenBank/DDBJ whole genome shotgun (WGS) entry which is preliminary data.</text>
</comment>